<keyword evidence="2" id="KW-1185">Reference proteome</keyword>
<evidence type="ECO:0000313" key="2">
    <source>
        <dbReference type="Proteomes" id="UP000321304"/>
    </source>
</evidence>
<dbReference type="InterPro" id="IPR029058">
    <property type="entry name" value="AB_hydrolase_fold"/>
</dbReference>
<organism evidence="1 2">
    <name type="scientific">Bradyrhizobium macuxiense</name>
    <dbReference type="NCBI Taxonomy" id="1755647"/>
    <lineage>
        <taxon>Bacteria</taxon>
        <taxon>Pseudomonadati</taxon>
        <taxon>Pseudomonadota</taxon>
        <taxon>Alphaproteobacteria</taxon>
        <taxon>Hyphomicrobiales</taxon>
        <taxon>Nitrobacteraceae</taxon>
        <taxon>Bradyrhizobium</taxon>
    </lineage>
</organism>
<sequence>MPELLIAGHQFTFVRDFIHDREYRPIADDDIRVYADAYASAGGLRTGFELYRAFPEDETRFAEFEKTKLSMPVLAIAGDKSNGMVELTMAQGLARDVNGGTAPDAGHWLPDENPEYLSARLIDFLRENGK</sequence>
<evidence type="ECO:0000313" key="1">
    <source>
        <dbReference type="EMBL" id="TWB88990.1"/>
    </source>
</evidence>
<gene>
    <name evidence="1" type="ORF">FBZ93_117174</name>
</gene>
<comment type="caution">
    <text evidence="1">The sequence shown here is derived from an EMBL/GenBank/DDBJ whole genome shotgun (WGS) entry which is preliminary data.</text>
</comment>
<proteinExistence type="predicted"/>
<dbReference type="EMBL" id="VITY01000017">
    <property type="protein sequence ID" value="TWB88990.1"/>
    <property type="molecule type" value="Genomic_DNA"/>
</dbReference>
<name>A0A560L762_9BRAD</name>
<protein>
    <recommendedName>
        <fullName evidence="3">Alpha/beta hydrolase family protein</fullName>
    </recommendedName>
</protein>
<dbReference type="Proteomes" id="UP000321304">
    <property type="component" value="Unassembled WGS sequence"/>
</dbReference>
<evidence type="ECO:0008006" key="3">
    <source>
        <dbReference type="Google" id="ProtNLM"/>
    </source>
</evidence>
<reference evidence="1 2" key="1">
    <citation type="submission" date="2019-06" db="EMBL/GenBank/DDBJ databases">
        <title>Genomic Encyclopedia of Type Strains, Phase IV (KMG-V): Genome sequencing to study the core and pangenomes of soil and plant-associated prokaryotes.</title>
        <authorList>
            <person name="Whitman W."/>
        </authorList>
    </citation>
    <scope>NUCLEOTIDE SEQUENCE [LARGE SCALE GENOMIC DNA]</scope>
    <source>
        <strain evidence="1 2">BR 10355</strain>
    </source>
</reference>
<dbReference type="AlphaFoldDB" id="A0A560L762"/>
<dbReference type="RefSeq" id="WP_208764100.1">
    <property type="nucleotide sequence ID" value="NZ_VITY01000017.1"/>
</dbReference>
<dbReference type="Gene3D" id="3.40.50.1820">
    <property type="entry name" value="alpha/beta hydrolase"/>
    <property type="match status" value="1"/>
</dbReference>
<dbReference type="SUPFAM" id="SSF53474">
    <property type="entry name" value="alpha/beta-Hydrolases"/>
    <property type="match status" value="1"/>
</dbReference>
<accession>A0A560L762</accession>